<dbReference type="Pfam" id="PF14559">
    <property type="entry name" value="TPR_19"/>
    <property type="match status" value="1"/>
</dbReference>
<dbReference type="Pfam" id="PF00085">
    <property type="entry name" value="Thioredoxin"/>
    <property type="match status" value="1"/>
</dbReference>
<gene>
    <name evidence="2" type="ORF">KME65_05080</name>
</gene>
<accession>A0A944M5D5</accession>
<dbReference type="Proteomes" id="UP000770889">
    <property type="component" value="Unassembled WGS sequence"/>
</dbReference>
<dbReference type="Gene3D" id="3.40.30.10">
    <property type="entry name" value="Glutaredoxin"/>
    <property type="match status" value="1"/>
</dbReference>
<dbReference type="SUPFAM" id="SSF52833">
    <property type="entry name" value="Thioredoxin-like"/>
    <property type="match status" value="1"/>
</dbReference>
<dbReference type="SUPFAM" id="SSF48452">
    <property type="entry name" value="TPR-like"/>
    <property type="match status" value="1"/>
</dbReference>
<evidence type="ECO:0000313" key="2">
    <source>
        <dbReference type="EMBL" id="MBT2988316.1"/>
    </source>
</evidence>
<sequence length="287" mass="32711">MSDAPYILEGTVENFERLVVENSRQGLVIVDFWAPWVGPSLKQRAILVDLAKRYQGRFLLVSINTDEQKPLVERFGVRSLPSFKLFHRGEMVAEYHGVQPEADYPRIIEQYVQRVLDPTSREVIAAWQAGDADRALQQLAEAIVADPENLELPALMGKILMRQQRFHDAHALLSALPKQARETVEIRDLLAHLDIIVTAEDADTPESLMQRLQADPKDADSLYQLAALRLVGDELEEALDLLLELARSNPAYRDGIARRGMRAVLDQLDAGDEQINRYRRELYRLDY</sequence>
<proteinExistence type="predicted"/>
<dbReference type="Gene3D" id="1.25.40.10">
    <property type="entry name" value="Tetratricopeptide repeat domain"/>
    <property type="match status" value="2"/>
</dbReference>
<dbReference type="PANTHER" id="PTHR45663:SF11">
    <property type="entry name" value="GEO12009P1"/>
    <property type="match status" value="1"/>
</dbReference>
<dbReference type="PANTHER" id="PTHR45663">
    <property type="entry name" value="GEO12009P1"/>
    <property type="match status" value="1"/>
</dbReference>
<dbReference type="CDD" id="cd02947">
    <property type="entry name" value="TRX_family"/>
    <property type="match status" value="1"/>
</dbReference>
<protein>
    <submittedName>
        <fullName evidence="2">Tetratricopeptide repeat protein</fullName>
    </submittedName>
</protein>
<name>A0A944M5D5_9GAMM</name>
<dbReference type="InterPro" id="IPR011990">
    <property type="entry name" value="TPR-like_helical_dom_sf"/>
</dbReference>
<dbReference type="EMBL" id="JAHHGM010000003">
    <property type="protein sequence ID" value="MBT2988316.1"/>
    <property type="molecule type" value="Genomic_DNA"/>
</dbReference>
<dbReference type="Pfam" id="PF14561">
    <property type="entry name" value="TPR_20"/>
    <property type="match status" value="1"/>
</dbReference>
<organism evidence="2 3">
    <name type="scientific">Candidatus Thiodiazotropha taylori</name>
    <dbReference type="NCBI Taxonomy" id="2792791"/>
    <lineage>
        <taxon>Bacteria</taxon>
        <taxon>Pseudomonadati</taxon>
        <taxon>Pseudomonadota</taxon>
        <taxon>Gammaproteobacteria</taxon>
        <taxon>Chromatiales</taxon>
        <taxon>Sedimenticolaceae</taxon>
        <taxon>Candidatus Thiodiazotropha</taxon>
    </lineage>
</organism>
<reference evidence="2 3" key="1">
    <citation type="submission" date="2021-05" db="EMBL/GenBank/DDBJ databases">
        <title>Genetic and Functional Diversity in Clade A Lucinid endosymbionts from the Bahamas.</title>
        <authorList>
            <person name="Giani N.M."/>
            <person name="Engel A.S."/>
            <person name="Campbell B.J."/>
        </authorList>
    </citation>
    <scope>NUCLEOTIDE SEQUENCE [LARGE SCALE GENOMIC DNA]</scope>
    <source>
        <strain evidence="2">LUC16012Gg_MoonRockCtena</strain>
    </source>
</reference>
<comment type="caution">
    <text evidence="2">The sequence shown here is derived from an EMBL/GenBank/DDBJ whole genome shotgun (WGS) entry which is preliminary data.</text>
</comment>
<feature type="domain" description="Thioredoxin" evidence="1">
    <location>
        <begin position="1"/>
        <end position="113"/>
    </location>
</feature>
<dbReference type="InterPro" id="IPR013766">
    <property type="entry name" value="Thioredoxin_domain"/>
</dbReference>
<evidence type="ECO:0000259" key="1">
    <source>
        <dbReference type="PROSITE" id="PS51352"/>
    </source>
</evidence>
<evidence type="ECO:0000313" key="3">
    <source>
        <dbReference type="Proteomes" id="UP000770889"/>
    </source>
</evidence>
<dbReference type="PROSITE" id="PS51352">
    <property type="entry name" value="THIOREDOXIN_2"/>
    <property type="match status" value="1"/>
</dbReference>
<dbReference type="GO" id="GO:0015035">
    <property type="term" value="F:protein-disulfide reductase activity"/>
    <property type="evidence" value="ECO:0007669"/>
    <property type="project" value="TreeGrafter"/>
</dbReference>
<dbReference type="AlphaFoldDB" id="A0A944M5D5"/>
<dbReference type="InterPro" id="IPR036249">
    <property type="entry name" value="Thioredoxin-like_sf"/>
</dbReference>
<dbReference type="GO" id="GO:0006950">
    <property type="term" value="P:response to stress"/>
    <property type="evidence" value="ECO:0007669"/>
    <property type="project" value="UniProtKB-ARBA"/>
</dbReference>
<dbReference type="GO" id="GO:0005737">
    <property type="term" value="C:cytoplasm"/>
    <property type="evidence" value="ECO:0007669"/>
    <property type="project" value="TreeGrafter"/>
</dbReference>